<keyword evidence="4" id="KW-0808">Transferase</keyword>
<proteinExistence type="inferred from homology"/>
<dbReference type="SUPFAM" id="SSF56112">
    <property type="entry name" value="Protein kinase-like (PK-like)"/>
    <property type="match status" value="1"/>
</dbReference>
<dbReference type="eggNOG" id="KOG0594">
    <property type="taxonomic scope" value="Eukaryota"/>
</dbReference>
<dbReference type="Pfam" id="PF00069">
    <property type="entry name" value="Pkinase"/>
    <property type="match status" value="1"/>
</dbReference>
<evidence type="ECO:0000256" key="6">
    <source>
        <dbReference type="ARBA" id="ARBA00022777"/>
    </source>
</evidence>
<evidence type="ECO:0000256" key="7">
    <source>
        <dbReference type="ARBA" id="ARBA00022840"/>
    </source>
</evidence>
<dbReference type="EC" id="2.7.11.22" evidence="2"/>
<dbReference type="Gene3D" id="1.10.510.10">
    <property type="entry name" value="Transferase(Phosphotransferase) domain 1"/>
    <property type="match status" value="1"/>
</dbReference>
<dbReference type="InterPro" id="IPR000719">
    <property type="entry name" value="Prot_kinase_dom"/>
</dbReference>
<evidence type="ECO:0000256" key="1">
    <source>
        <dbReference type="ARBA" id="ARBA00006485"/>
    </source>
</evidence>
<sequence>MDFAILSQSPASTVSHNSALNVVLKAAPTSRRSAREPHDICKEVRVLAELNHPGIIILLDSFTDDDRNLAYYMPYLPVGLINLLETTAFSPHPFTASFNPGRDLEREDRFFTIARSIIIQALFALAYLHARGIAHRDIKPENFLISHDGYVKLIDFGIAYEVNRESHPSNIWVEPKDKLYFEVCTGPYRPPELLFGTRSYDPFTIDRWSFGATLASFFTPFRLLSSDIDIDDNDDDNPQDTSSFDPFIIPPHLNTTNPSTYWSRNTLYDASRSEIGLAWSIFKIHGTPNAQLWPEWPSLPQSQTLLFNSVQGKGLTKEILPHLTPDEVLKGDDDQPIPTINDLMNRFLRYPYRARLSFANALAHPWFTKSNIILTPPDYKAAIDSHWDSLLVSNEDNEPPRLKVEQVWQPSQEAKVAAKETVKNQMVEVWNGKQFGEWLGELLGTRLAATPL</sequence>
<keyword evidence="7" id="KW-0067">ATP-binding</keyword>
<dbReference type="KEGG" id="abp:AGABI1DRAFT67661"/>
<dbReference type="PANTHER" id="PTHR24056:SF171">
    <property type="entry name" value="CYCLIN-DEPENDENT KINASE 20"/>
    <property type="match status" value="1"/>
</dbReference>
<keyword evidence="12" id="KW-1185">Reference proteome</keyword>
<reference evidence="12" key="1">
    <citation type="journal article" date="2012" name="Proc. Natl. Acad. Sci. U.S.A.">
        <title>Genome sequence of the button mushroom Agaricus bisporus reveals mechanisms governing adaptation to a humic-rich ecological niche.</title>
        <authorList>
            <person name="Morin E."/>
            <person name="Kohler A."/>
            <person name="Baker A.R."/>
            <person name="Foulongne-Oriol M."/>
            <person name="Lombard V."/>
            <person name="Nagy L.G."/>
            <person name="Ohm R.A."/>
            <person name="Patyshakuliyeva A."/>
            <person name="Brun A."/>
            <person name="Aerts A.L."/>
            <person name="Bailey A.M."/>
            <person name="Billette C."/>
            <person name="Coutinho P.M."/>
            <person name="Deakin G."/>
            <person name="Doddapaneni H."/>
            <person name="Floudas D."/>
            <person name="Grimwood J."/>
            <person name="Hilden K."/>
            <person name="Kuees U."/>
            <person name="LaButti K.M."/>
            <person name="Lapidus A."/>
            <person name="Lindquist E.A."/>
            <person name="Lucas S.M."/>
            <person name="Murat C."/>
            <person name="Riley R.W."/>
            <person name="Salamov A.A."/>
            <person name="Schmutz J."/>
            <person name="Subramanian V."/>
            <person name="Woesten H.A.B."/>
            <person name="Xu J."/>
            <person name="Eastwood D.C."/>
            <person name="Foster G.D."/>
            <person name="Sonnenberg A.S."/>
            <person name="Cullen D."/>
            <person name="de Vries R.P."/>
            <person name="Lundell T."/>
            <person name="Hibbett D.S."/>
            <person name="Henrissat B."/>
            <person name="Burton K.S."/>
            <person name="Kerrigan R.W."/>
            <person name="Challen M.P."/>
            <person name="Grigoriev I.V."/>
            <person name="Martin F."/>
        </authorList>
    </citation>
    <scope>NUCLEOTIDE SEQUENCE [LARGE SCALE GENOMIC DNA]</scope>
    <source>
        <strain evidence="12">JB137-S8 / ATCC MYA-4627 / FGSC 10392</strain>
    </source>
</reference>
<dbReference type="Proteomes" id="UP000008493">
    <property type="component" value="Unassembled WGS sequence"/>
</dbReference>
<evidence type="ECO:0000256" key="5">
    <source>
        <dbReference type="ARBA" id="ARBA00022741"/>
    </source>
</evidence>
<dbReference type="GeneID" id="18830680"/>
<evidence type="ECO:0000259" key="10">
    <source>
        <dbReference type="PROSITE" id="PS50011"/>
    </source>
</evidence>
<dbReference type="GO" id="GO:0004693">
    <property type="term" value="F:cyclin-dependent protein serine/threonine kinase activity"/>
    <property type="evidence" value="ECO:0007669"/>
    <property type="project" value="UniProtKB-EC"/>
</dbReference>
<evidence type="ECO:0000256" key="3">
    <source>
        <dbReference type="ARBA" id="ARBA00022527"/>
    </source>
</evidence>
<evidence type="ECO:0000256" key="8">
    <source>
        <dbReference type="ARBA" id="ARBA00047811"/>
    </source>
</evidence>
<dbReference type="InterPro" id="IPR050108">
    <property type="entry name" value="CDK"/>
</dbReference>
<gene>
    <name evidence="11" type="ORF">AGABI1DRAFT_67661</name>
</gene>
<comment type="catalytic activity">
    <reaction evidence="9">
        <text>L-seryl-[protein] + ATP = O-phospho-L-seryl-[protein] + ADP + H(+)</text>
        <dbReference type="Rhea" id="RHEA:17989"/>
        <dbReference type="Rhea" id="RHEA-COMP:9863"/>
        <dbReference type="Rhea" id="RHEA-COMP:11604"/>
        <dbReference type="ChEBI" id="CHEBI:15378"/>
        <dbReference type="ChEBI" id="CHEBI:29999"/>
        <dbReference type="ChEBI" id="CHEBI:30616"/>
        <dbReference type="ChEBI" id="CHEBI:83421"/>
        <dbReference type="ChEBI" id="CHEBI:456216"/>
        <dbReference type="EC" id="2.7.11.22"/>
    </reaction>
</comment>
<dbReference type="Gene3D" id="3.30.200.20">
    <property type="entry name" value="Phosphorylase Kinase, domain 1"/>
    <property type="match status" value="1"/>
</dbReference>
<dbReference type="InterPro" id="IPR008271">
    <property type="entry name" value="Ser/Thr_kinase_AS"/>
</dbReference>
<evidence type="ECO:0000256" key="4">
    <source>
        <dbReference type="ARBA" id="ARBA00022679"/>
    </source>
</evidence>
<dbReference type="InParanoid" id="K5XLJ3"/>
<evidence type="ECO:0000313" key="11">
    <source>
        <dbReference type="EMBL" id="EKM84292.1"/>
    </source>
</evidence>
<dbReference type="RefSeq" id="XP_007325227.1">
    <property type="nucleotide sequence ID" value="XM_007325165.1"/>
</dbReference>
<dbReference type="PROSITE" id="PS00108">
    <property type="entry name" value="PROTEIN_KINASE_ST"/>
    <property type="match status" value="1"/>
</dbReference>
<dbReference type="OMA" id="AREPHDI"/>
<dbReference type="GO" id="GO:0005634">
    <property type="term" value="C:nucleus"/>
    <property type="evidence" value="ECO:0007669"/>
    <property type="project" value="TreeGrafter"/>
</dbReference>
<dbReference type="AlphaFoldDB" id="K5XLJ3"/>
<organism evidence="11 12">
    <name type="scientific">Agaricus bisporus var. burnettii (strain JB137-S8 / ATCC MYA-4627 / FGSC 10392)</name>
    <name type="common">White button mushroom</name>
    <dbReference type="NCBI Taxonomy" id="597362"/>
    <lineage>
        <taxon>Eukaryota</taxon>
        <taxon>Fungi</taxon>
        <taxon>Dikarya</taxon>
        <taxon>Basidiomycota</taxon>
        <taxon>Agaricomycotina</taxon>
        <taxon>Agaricomycetes</taxon>
        <taxon>Agaricomycetidae</taxon>
        <taxon>Agaricales</taxon>
        <taxon>Agaricineae</taxon>
        <taxon>Agaricaceae</taxon>
        <taxon>Agaricus</taxon>
    </lineage>
</organism>
<protein>
    <recommendedName>
        <fullName evidence="2">cyclin-dependent kinase</fullName>
        <ecNumber evidence="2">2.7.11.22</ecNumber>
    </recommendedName>
</protein>
<dbReference type="OrthoDB" id="413582at2759"/>
<dbReference type="PROSITE" id="PS50011">
    <property type="entry name" value="PROTEIN_KINASE_DOM"/>
    <property type="match status" value="1"/>
</dbReference>
<accession>K5XLJ3</accession>
<dbReference type="GO" id="GO:0005524">
    <property type="term" value="F:ATP binding"/>
    <property type="evidence" value="ECO:0007669"/>
    <property type="project" value="UniProtKB-KW"/>
</dbReference>
<dbReference type="HOGENOM" id="CLU_000288_50_0_1"/>
<comment type="catalytic activity">
    <reaction evidence="8">
        <text>L-threonyl-[protein] + ATP = O-phospho-L-threonyl-[protein] + ADP + H(+)</text>
        <dbReference type="Rhea" id="RHEA:46608"/>
        <dbReference type="Rhea" id="RHEA-COMP:11060"/>
        <dbReference type="Rhea" id="RHEA-COMP:11605"/>
        <dbReference type="ChEBI" id="CHEBI:15378"/>
        <dbReference type="ChEBI" id="CHEBI:30013"/>
        <dbReference type="ChEBI" id="CHEBI:30616"/>
        <dbReference type="ChEBI" id="CHEBI:61977"/>
        <dbReference type="ChEBI" id="CHEBI:456216"/>
        <dbReference type="EC" id="2.7.11.22"/>
    </reaction>
</comment>
<dbReference type="InterPro" id="IPR011009">
    <property type="entry name" value="Kinase-like_dom_sf"/>
</dbReference>
<feature type="domain" description="Protein kinase" evidence="10">
    <location>
        <begin position="1"/>
        <end position="367"/>
    </location>
</feature>
<evidence type="ECO:0000256" key="9">
    <source>
        <dbReference type="ARBA" id="ARBA00048367"/>
    </source>
</evidence>
<dbReference type="FunCoup" id="K5XLJ3">
    <property type="interactions" value="207"/>
</dbReference>
<keyword evidence="6" id="KW-0418">Kinase</keyword>
<comment type="similarity">
    <text evidence="1">Belongs to the protein kinase superfamily. CMGC Ser/Thr protein kinase family. CDC2/CDKX subfamily.</text>
</comment>
<evidence type="ECO:0000313" key="12">
    <source>
        <dbReference type="Proteomes" id="UP000008493"/>
    </source>
</evidence>
<name>K5XLJ3_AGABU</name>
<dbReference type="PANTHER" id="PTHR24056">
    <property type="entry name" value="CELL DIVISION PROTEIN KINASE"/>
    <property type="match status" value="1"/>
</dbReference>
<dbReference type="SMART" id="SM00220">
    <property type="entry name" value="S_TKc"/>
    <property type="match status" value="1"/>
</dbReference>
<evidence type="ECO:0000256" key="2">
    <source>
        <dbReference type="ARBA" id="ARBA00012425"/>
    </source>
</evidence>
<keyword evidence="3" id="KW-0723">Serine/threonine-protein kinase</keyword>
<dbReference type="EMBL" id="JH971385">
    <property type="protein sequence ID" value="EKM84292.1"/>
    <property type="molecule type" value="Genomic_DNA"/>
</dbReference>
<keyword evidence="5" id="KW-0547">Nucleotide-binding</keyword>
<dbReference type="STRING" id="597362.K5XLJ3"/>